<comment type="caution">
    <text evidence="4">The sequence shown here is derived from an EMBL/GenBank/DDBJ whole genome shotgun (WGS) entry which is preliminary data.</text>
</comment>
<accession>A0ABV2TPU5</accession>
<dbReference type="Gene3D" id="3.40.190.10">
    <property type="entry name" value="Periplasmic binding protein-like II"/>
    <property type="match status" value="2"/>
</dbReference>
<name>A0ABV2TPU5_9RHOO</name>
<sequence>MRKHFPCLHVLHAVSKLSVCLALLLPLAAEAAQAGKKGQLVLVAANSMPTAYFDNGQLTGVLVDVISEAFLRAGYTVTIKLEPWARCIEDARQGEVDGIFSIFKTPERQAFLDYTSQPIITQTVSFFVLKNAPIRFDGNFASISHQSIAFINQTSYGPRLDEALKKNVFAKQHHANSAESVVRMLMAGRVEVIPSYRHVVLFTAKSLGAQDQIRELSPEVESIPSYLAFNRKRDYRQVMADYDKALKSMQQDGSYDRIFDRYLR</sequence>
<reference evidence="4 5" key="1">
    <citation type="submission" date="2024-07" db="EMBL/GenBank/DDBJ databases">
        <title>Uliginosibacterium flavum JJ3220;KACC:17644.</title>
        <authorList>
            <person name="Kim M.K."/>
        </authorList>
    </citation>
    <scope>NUCLEOTIDE SEQUENCE [LARGE SCALE GENOMIC DNA]</scope>
    <source>
        <strain evidence="4 5">KACC:17644</strain>
    </source>
</reference>
<protein>
    <submittedName>
        <fullName evidence="4">Transporter substrate-binding domain-containing protein</fullName>
    </submittedName>
</protein>
<organism evidence="4 5">
    <name type="scientific">Uliginosibacterium flavum</name>
    <dbReference type="NCBI Taxonomy" id="1396831"/>
    <lineage>
        <taxon>Bacteria</taxon>
        <taxon>Pseudomonadati</taxon>
        <taxon>Pseudomonadota</taxon>
        <taxon>Betaproteobacteria</taxon>
        <taxon>Rhodocyclales</taxon>
        <taxon>Zoogloeaceae</taxon>
        <taxon>Uliginosibacterium</taxon>
    </lineage>
</organism>
<feature type="domain" description="Solute-binding protein family 3/N-terminal" evidence="3">
    <location>
        <begin position="40"/>
        <end position="264"/>
    </location>
</feature>
<dbReference type="Proteomes" id="UP001549691">
    <property type="component" value="Unassembled WGS sequence"/>
</dbReference>
<evidence type="ECO:0000313" key="5">
    <source>
        <dbReference type="Proteomes" id="UP001549691"/>
    </source>
</evidence>
<gene>
    <name evidence="4" type="ORF">ABXR19_17320</name>
</gene>
<dbReference type="RefSeq" id="WP_354602411.1">
    <property type="nucleotide sequence ID" value="NZ_JBEWZI010000025.1"/>
</dbReference>
<keyword evidence="1 2" id="KW-0732">Signal</keyword>
<evidence type="ECO:0000259" key="3">
    <source>
        <dbReference type="SMART" id="SM00062"/>
    </source>
</evidence>
<dbReference type="InterPro" id="IPR001638">
    <property type="entry name" value="Solute-binding_3/MltF_N"/>
</dbReference>
<proteinExistence type="predicted"/>
<feature type="signal peptide" evidence="2">
    <location>
        <begin position="1"/>
        <end position="31"/>
    </location>
</feature>
<dbReference type="SUPFAM" id="SSF53850">
    <property type="entry name" value="Periplasmic binding protein-like II"/>
    <property type="match status" value="1"/>
</dbReference>
<keyword evidence="5" id="KW-1185">Reference proteome</keyword>
<dbReference type="EMBL" id="JBEWZI010000025">
    <property type="protein sequence ID" value="MET7015952.1"/>
    <property type="molecule type" value="Genomic_DNA"/>
</dbReference>
<evidence type="ECO:0000256" key="1">
    <source>
        <dbReference type="ARBA" id="ARBA00022729"/>
    </source>
</evidence>
<feature type="chain" id="PRO_5045295831" evidence="2">
    <location>
        <begin position="32"/>
        <end position="264"/>
    </location>
</feature>
<dbReference type="Pfam" id="PF00497">
    <property type="entry name" value="SBP_bac_3"/>
    <property type="match status" value="1"/>
</dbReference>
<dbReference type="PANTHER" id="PTHR35936">
    <property type="entry name" value="MEMBRANE-BOUND LYTIC MUREIN TRANSGLYCOSYLASE F"/>
    <property type="match status" value="1"/>
</dbReference>
<evidence type="ECO:0000313" key="4">
    <source>
        <dbReference type="EMBL" id="MET7015952.1"/>
    </source>
</evidence>
<dbReference type="PANTHER" id="PTHR35936:SF25">
    <property type="entry name" value="ABC TRANSPORTER SUBSTRATE-BINDING PROTEIN"/>
    <property type="match status" value="1"/>
</dbReference>
<dbReference type="SMART" id="SM00062">
    <property type="entry name" value="PBPb"/>
    <property type="match status" value="1"/>
</dbReference>
<evidence type="ECO:0000256" key="2">
    <source>
        <dbReference type="SAM" id="SignalP"/>
    </source>
</evidence>